<evidence type="ECO:0000256" key="1">
    <source>
        <dbReference type="SAM" id="MobiDB-lite"/>
    </source>
</evidence>
<feature type="compositionally biased region" description="Basic and acidic residues" evidence="1">
    <location>
        <begin position="1"/>
        <end position="10"/>
    </location>
</feature>
<accession>A0AA42CRE8</accession>
<feature type="domain" description="Phasin" evidence="2">
    <location>
        <begin position="164"/>
        <end position="263"/>
    </location>
</feature>
<comment type="caution">
    <text evidence="3">The sequence shown here is derived from an EMBL/GenBank/DDBJ whole genome shotgun (WGS) entry which is preliminary data.</text>
</comment>
<feature type="compositionally biased region" description="Low complexity" evidence="1">
    <location>
        <begin position="29"/>
        <end position="95"/>
    </location>
</feature>
<proteinExistence type="predicted"/>
<reference evidence="3" key="1">
    <citation type="submission" date="2022-06" db="EMBL/GenBank/DDBJ databases">
        <title>Sphingomonas sp. nov. isolated from rhizosphere soil of tomato.</title>
        <authorList>
            <person name="Dong H."/>
            <person name="Gao R."/>
        </authorList>
    </citation>
    <scope>NUCLEOTIDE SEQUENCE</scope>
    <source>
        <strain evidence="3">MMSM24</strain>
    </source>
</reference>
<evidence type="ECO:0000313" key="4">
    <source>
        <dbReference type="Proteomes" id="UP001165565"/>
    </source>
</evidence>
<dbReference type="InterPro" id="IPR010127">
    <property type="entry name" value="Phasin_subfam-1"/>
</dbReference>
<dbReference type="InterPro" id="IPR018968">
    <property type="entry name" value="Phasin"/>
</dbReference>
<sequence>MTDTAAKPDQKPVTGAAQAPAKPAPAPAAAPVATPAPVAKEAAKPVPKAPVAAPAVAKQTPKPAPKPVAAKPAPAAVSAPVTKSTPAAPRAAVKPVAKKPAPRAKVAPAQPASTRQASRPATIAAKEVIMSDTIKTVTEKTQAYFAEANERAKGSIEKGVKAFEDANAFHKGNLEAIVESSKIAVKGVEKMGQDAAAYAKTSYEKATETFKAMSTVKSPTELFKLQSDYARASFDAFVAEASRSTEAALKLAGEIAQPISNRVALAAEKIKVAA</sequence>
<dbReference type="Proteomes" id="UP001165565">
    <property type="component" value="Unassembled WGS sequence"/>
</dbReference>
<dbReference type="AlphaFoldDB" id="A0AA42CRE8"/>
<dbReference type="EMBL" id="JANFAV010000011">
    <property type="protein sequence ID" value="MCW6536209.1"/>
    <property type="molecule type" value="Genomic_DNA"/>
</dbReference>
<evidence type="ECO:0000313" key="3">
    <source>
        <dbReference type="EMBL" id="MCW6536209.1"/>
    </source>
</evidence>
<evidence type="ECO:0000259" key="2">
    <source>
        <dbReference type="Pfam" id="PF09361"/>
    </source>
</evidence>
<feature type="region of interest" description="Disordered" evidence="1">
    <location>
        <begin position="1"/>
        <end position="120"/>
    </location>
</feature>
<organism evidence="3 4">
    <name type="scientific">Sphingomonas lycopersici</name>
    <dbReference type="NCBI Taxonomy" id="2951807"/>
    <lineage>
        <taxon>Bacteria</taxon>
        <taxon>Pseudomonadati</taxon>
        <taxon>Pseudomonadota</taxon>
        <taxon>Alphaproteobacteria</taxon>
        <taxon>Sphingomonadales</taxon>
        <taxon>Sphingomonadaceae</taxon>
        <taxon>Sphingomonas</taxon>
    </lineage>
</organism>
<dbReference type="NCBIfam" id="TIGR01841">
    <property type="entry name" value="phasin"/>
    <property type="match status" value="1"/>
</dbReference>
<protein>
    <submittedName>
        <fullName evidence="3">Phasin family protein</fullName>
    </submittedName>
</protein>
<dbReference type="Pfam" id="PF09361">
    <property type="entry name" value="Phasin_2"/>
    <property type="match status" value="1"/>
</dbReference>
<dbReference type="RefSeq" id="WP_179512379.1">
    <property type="nucleotide sequence ID" value="NZ_JANFAV010000011.1"/>
</dbReference>
<keyword evidence="4" id="KW-1185">Reference proteome</keyword>
<gene>
    <name evidence="3" type="ORF">NEE01_15620</name>
</gene>
<name>A0AA42CRE8_9SPHN</name>
<feature type="compositionally biased region" description="Low complexity" evidence="1">
    <location>
        <begin position="103"/>
        <end position="112"/>
    </location>
</feature>